<keyword evidence="1" id="KW-1185">Reference proteome</keyword>
<organism evidence="1 2">
    <name type="scientific">Panagrellus redivivus</name>
    <name type="common">Microworm</name>
    <dbReference type="NCBI Taxonomy" id="6233"/>
    <lineage>
        <taxon>Eukaryota</taxon>
        <taxon>Metazoa</taxon>
        <taxon>Ecdysozoa</taxon>
        <taxon>Nematoda</taxon>
        <taxon>Chromadorea</taxon>
        <taxon>Rhabditida</taxon>
        <taxon>Tylenchina</taxon>
        <taxon>Panagrolaimomorpha</taxon>
        <taxon>Panagrolaimoidea</taxon>
        <taxon>Panagrolaimidae</taxon>
        <taxon>Panagrellus</taxon>
    </lineage>
</organism>
<dbReference type="WBParaSite" id="Pan_g6470.t1">
    <property type="protein sequence ID" value="Pan_g6470.t1"/>
    <property type="gene ID" value="Pan_g6470"/>
</dbReference>
<reference evidence="2" key="2">
    <citation type="submission" date="2020-10" db="UniProtKB">
        <authorList>
            <consortium name="WormBaseParasite"/>
        </authorList>
    </citation>
    <scope>IDENTIFICATION</scope>
</reference>
<dbReference type="AlphaFoldDB" id="A0A7E4W5W6"/>
<accession>A0A7E4W5W6</accession>
<evidence type="ECO:0000313" key="1">
    <source>
        <dbReference type="Proteomes" id="UP000492821"/>
    </source>
</evidence>
<reference evidence="1" key="1">
    <citation type="journal article" date="2013" name="Genetics">
        <title>The draft genome and transcriptome of Panagrellus redivivus are shaped by the harsh demands of a free-living lifestyle.</title>
        <authorList>
            <person name="Srinivasan J."/>
            <person name="Dillman A.R."/>
            <person name="Macchietto M.G."/>
            <person name="Heikkinen L."/>
            <person name="Lakso M."/>
            <person name="Fracchia K.M."/>
            <person name="Antoshechkin I."/>
            <person name="Mortazavi A."/>
            <person name="Wong G."/>
            <person name="Sternberg P.W."/>
        </authorList>
    </citation>
    <scope>NUCLEOTIDE SEQUENCE [LARGE SCALE GENOMIC DNA]</scope>
    <source>
        <strain evidence="1">MT8872</strain>
    </source>
</reference>
<dbReference type="Proteomes" id="UP000492821">
    <property type="component" value="Unassembled WGS sequence"/>
</dbReference>
<sequence>MPYPLEKLRYGLRRRLRELATPTEAYDLQIAAPNYYGFQPIQKTLSVRHVWFEIDDENRLQKHVDTPETLSETPLYIVSIQVSFTNFTPDFKLSTILDEFLFAPKNVCFFECDLDMAFVQSFVNAVDNSIKRFECTNCSFTSETAAQMLCNSPAFSALKEITIYEPTIPSISTWVEALVEAECTSLKKFYVHDVPLSALEIDKNSFLKFFTAQSQGFRFGFAISVEVELDNSALQLLYQLFSEHFESREMPDNLLEESVVYIYFGSQNVSWCYTLRAN</sequence>
<evidence type="ECO:0000313" key="2">
    <source>
        <dbReference type="WBParaSite" id="Pan_g6470.t1"/>
    </source>
</evidence>
<name>A0A7E4W5W6_PANRE</name>
<proteinExistence type="predicted"/>
<protein>
    <submittedName>
        <fullName evidence="2">F-box domain-containing protein</fullName>
    </submittedName>
</protein>